<evidence type="ECO:0000256" key="3">
    <source>
        <dbReference type="SAM" id="Phobius"/>
    </source>
</evidence>
<feature type="region of interest" description="Disordered" evidence="2">
    <location>
        <begin position="131"/>
        <end position="161"/>
    </location>
</feature>
<evidence type="ECO:0000313" key="5">
    <source>
        <dbReference type="Proteomes" id="UP000428333"/>
    </source>
</evidence>
<keyword evidence="3" id="KW-0812">Transmembrane</keyword>
<feature type="repeat" description="TPR" evidence="1">
    <location>
        <begin position="179"/>
        <end position="212"/>
    </location>
</feature>
<feature type="region of interest" description="Disordered" evidence="2">
    <location>
        <begin position="59"/>
        <end position="102"/>
    </location>
</feature>
<evidence type="ECO:0000313" key="4">
    <source>
        <dbReference type="EMBL" id="KAE9454130.1"/>
    </source>
</evidence>
<dbReference type="OrthoDB" id="2019920at2759"/>
<dbReference type="EMBL" id="QEFC01002145">
    <property type="protein sequence ID" value="KAE9454130.1"/>
    <property type="molecule type" value="Genomic_DNA"/>
</dbReference>
<comment type="caution">
    <text evidence="4">The sequence shown here is derived from an EMBL/GenBank/DDBJ whole genome shotgun (WGS) entry which is preliminary data.</text>
</comment>
<dbReference type="PROSITE" id="PS50005">
    <property type="entry name" value="TPR"/>
    <property type="match status" value="1"/>
</dbReference>
<feature type="compositionally biased region" description="Basic and acidic residues" evidence="2">
    <location>
        <begin position="143"/>
        <end position="161"/>
    </location>
</feature>
<sequence>MAVVTGNLALVLDVTSSRASLLDGNKPRPLPADVLLSLFKKEPYHHISIATSASSFEFDKESRNQRVGSRGKANSKGNALDLAGMSDDEGNGNGNGNGYDDEEEEDQMLFGWEKAMRKSVREFEERRELEREAEELQSQAEELQSRAEERGETEEDKRMRVRKELEKVAKEQAERRKMAQLMYHLGQKAYGRGMYGRAIEFLEGALTIIPRPTLFGGEANKRHADCIALYKELEKNHPNVSVRRQAGELRYILQAPKLKISQEEMVTIPMIAPYGSNLRNMRNHFVGIATVLSCYLLLMVPNELVCHGDEGDASLCFIGHYVATKAAPVGEDLSYAGTWSDKYKDRDEKRFRSTTNQLPSTRDYIGDFLVWRPPSGLEKNEAFWVALTLWVGLVGAALFLQR</sequence>
<feature type="transmembrane region" description="Helical" evidence="3">
    <location>
        <begin position="382"/>
        <end position="400"/>
    </location>
</feature>
<accession>A0A6A4L766</accession>
<dbReference type="GO" id="GO:0009535">
    <property type="term" value="C:chloroplast thylakoid membrane"/>
    <property type="evidence" value="ECO:0007669"/>
    <property type="project" value="TreeGrafter"/>
</dbReference>
<organism evidence="4 5">
    <name type="scientific">Rhododendron williamsianum</name>
    <dbReference type="NCBI Taxonomy" id="262921"/>
    <lineage>
        <taxon>Eukaryota</taxon>
        <taxon>Viridiplantae</taxon>
        <taxon>Streptophyta</taxon>
        <taxon>Embryophyta</taxon>
        <taxon>Tracheophyta</taxon>
        <taxon>Spermatophyta</taxon>
        <taxon>Magnoliopsida</taxon>
        <taxon>eudicotyledons</taxon>
        <taxon>Gunneridae</taxon>
        <taxon>Pentapetalae</taxon>
        <taxon>asterids</taxon>
        <taxon>Ericales</taxon>
        <taxon>Ericaceae</taxon>
        <taxon>Ericoideae</taxon>
        <taxon>Rhodoreae</taxon>
        <taxon>Rhododendron</taxon>
    </lineage>
</organism>
<dbReference type="Proteomes" id="UP000428333">
    <property type="component" value="Linkage Group LG08"/>
</dbReference>
<keyword evidence="3" id="KW-0472">Membrane</keyword>
<keyword evidence="1" id="KW-0802">TPR repeat</keyword>
<evidence type="ECO:0000256" key="2">
    <source>
        <dbReference type="SAM" id="MobiDB-lite"/>
    </source>
</evidence>
<keyword evidence="3" id="KW-1133">Transmembrane helix</keyword>
<dbReference type="InterPro" id="IPR019734">
    <property type="entry name" value="TPR_rpt"/>
</dbReference>
<reference evidence="4 5" key="1">
    <citation type="journal article" date="2019" name="Genome Biol. Evol.">
        <title>The Rhododendron genome and chromosomal organization provide insight into shared whole-genome duplications across the heath family (Ericaceae).</title>
        <authorList>
            <person name="Soza V.L."/>
            <person name="Lindsley D."/>
            <person name="Waalkes A."/>
            <person name="Ramage E."/>
            <person name="Patwardhan R.P."/>
            <person name="Burton J.N."/>
            <person name="Adey A."/>
            <person name="Kumar A."/>
            <person name="Qiu R."/>
            <person name="Shendure J."/>
            <person name="Hall B."/>
        </authorList>
    </citation>
    <scope>NUCLEOTIDE SEQUENCE [LARGE SCALE GENOMIC DNA]</scope>
    <source>
        <strain evidence="4">RSF 1966-606</strain>
    </source>
</reference>
<protein>
    <submittedName>
        <fullName evidence="4">Uncharacterized protein</fullName>
    </submittedName>
</protein>
<dbReference type="PANTHER" id="PTHR36761:SF2">
    <property type="entry name" value="ORF03 PROTEIN"/>
    <property type="match status" value="1"/>
</dbReference>
<keyword evidence="5" id="KW-1185">Reference proteome</keyword>
<feature type="non-terminal residue" evidence="4">
    <location>
        <position position="1"/>
    </location>
</feature>
<dbReference type="PANTHER" id="PTHR36761">
    <property type="entry name" value="ORF03 PROTEIN"/>
    <property type="match status" value="1"/>
</dbReference>
<dbReference type="AlphaFoldDB" id="A0A6A4L766"/>
<name>A0A6A4L766_9ERIC</name>
<gene>
    <name evidence="4" type="ORF">C3L33_13968</name>
</gene>
<evidence type="ECO:0000256" key="1">
    <source>
        <dbReference type="PROSITE-ProRule" id="PRU00339"/>
    </source>
</evidence>
<proteinExistence type="predicted"/>